<accession>A0A151Y332</accession>
<proteinExistence type="predicted"/>
<comment type="caution">
    <text evidence="1">The sequence shown here is derived from an EMBL/GenBank/DDBJ whole genome shotgun (WGS) entry which is preliminary data.</text>
</comment>
<gene>
    <name evidence="1" type="ORF">AZH43_09695</name>
</gene>
<evidence type="ECO:0000313" key="2">
    <source>
        <dbReference type="Proteomes" id="UP000076276"/>
    </source>
</evidence>
<dbReference type="STRING" id="1806892.AZH43_09695"/>
<evidence type="ECO:0000313" key="1">
    <source>
        <dbReference type="EMBL" id="KYQ72441.1"/>
    </source>
</evidence>
<dbReference type="OrthoDB" id="6707567at2"/>
<keyword evidence="2" id="KW-1185">Reference proteome</keyword>
<organism evidence="1 2">
    <name type="scientific">Acinetobacter pragensis</name>
    <dbReference type="NCBI Taxonomy" id="1806892"/>
    <lineage>
        <taxon>Bacteria</taxon>
        <taxon>Pseudomonadati</taxon>
        <taxon>Pseudomonadota</taxon>
        <taxon>Gammaproteobacteria</taxon>
        <taxon>Moraxellales</taxon>
        <taxon>Moraxellaceae</taxon>
        <taxon>Acinetobacter</taxon>
    </lineage>
</organism>
<dbReference type="Proteomes" id="UP000076276">
    <property type="component" value="Unassembled WGS sequence"/>
</dbReference>
<dbReference type="AlphaFoldDB" id="A0A151Y332"/>
<sequence>MNDKKIYQWLQAWYPELQTRKIPKAKNRRSFEQFKLWLLAEKEGISERSFLLALDPLKFTEKDLACSAVLQNLNIDFNQIYPQITEQTQPVFAHYESLKNAVSKCYNLQEQVAEIILDELYGLLKQHQHKLLLICAEQYYWMAVHQDVEKMHKFCKKFEKQFKDEELKIEIYALQDCSQSI</sequence>
<reference evidence="1 2" key="1">
    <citation type="submission" date="2016-03" db="EMBL/GenBank/DDBJ databases">
        <title>Acinetobacter genomospecies 28 strain ANC 4149.</title>
        <authorList>
            <person name="Radolfova-Krizova L."/>
            <person name="Nemec A."/>
        </authorList>
    </citation>
    <scope>NUCLEOTIDE SEQUENCE [LARGE SCALE GENOMIC DNA]</scope>
    <source>
        <strain evidence="1 2">ANC 4149</strain>
    </source>
</reference>
<protein>
    <submittedName>
        <fullName evidence="1">Uncharacterized protein</fullName>
    </submittedName>
</protein>
<dbReference type="RefSeq" id="WP_067667795.1">
    <property type="nucleotide sequence ID" value="NZ_CBCSIK010000010.1"/>
</dbReference>
<name>A0A151Y332_9GAMM</name>
<dbReference type="EMBL" id="LUAW01000015">
    <property type="protein sequence ID" value="KYQ72441.1"/>
    <property type="molecule type" value="Genomic_DNA"/>
</dbReference>